<dbReference type="PROSITE" id="PS50995">
    <property type="entry name" value="HTH_MARR_2"/>
    <property type="match status" value="1"/>
</dbReference>
<dbReference type="GO" id="GO:0006950">
    <property type="term" value="P:response to stress"/>
    <property type="evidence" value="ECO:0007669"/>
    <property type="project" value="TreeGrafter"/>
</dbReference>
<dbReference type="Proteomes" id="UP000000851">
    <property type="component" value="Chromosome"/>
</dbReference>
<dbReference type="STRING" id="479433.Caci_2070"/>
<dbReference type="RefSeq" id="WP_012786282.1">
    <property type="nucleotide sequence ID" value="NC_013131.1"/>
</dbReference>
<dbReference type="AlphaFoldDB" id="C7QG12"/>
<dbReference type="GO" id="GO:0003700">
    <property type="term" value="F:DNA-binding transcription factor activity"/>
    <property type="evidence" value="ECO:0007669"/>
    <property type="project" value="InterPro"/>
</dbReference>
<dbReference type="PANTHER" id="PTHR33164:SF94">
    <property type="entry name" value="TRANSCRIPTIONAL REGULATORY PROTEIN-RELATED"/>
    <property type="match status" value="1"/>
</dbReference>
<proteinExistence type="predicted"/>
<dbReference type="eggNOG" id="COG1846">
    <property type="taxonomic scope" value="Bacteria"/>
</dbReference>
<dbReference type="SUPFAM" id="SSF46785">
    <property type="entry name" value="Winged helix' DNA-binding domain"/>
    <property type="match status" value="1"/>
</dbReference>
<dbReference type="KEGG" id="cai:Caci_2070"/>
<name>C7QG12_CATAD</name>
<evidence type="ECO:0000259" key="1">
    <source>
        <dbReference type="PROSITE" id="PS50995"/>
    </source>
</evidence>
<dbReference type="InParanoid" id="C7QG12"/>
<protein>
    <submittedName>
        <fullName evidence="2">Transcriptional regulator, MarR family</fullName>
    </submittedName>
</protein>
<dbReference type="InterPro" id="IPR000835">
    <property type="entry name" value="HTH_MarR-typ"/>
</dbReference>
<dbReference type="SMART" id="SM00347">
    <property type="entry name" value="HTH_MARR"/>
    <property type="match status" value="1"/>
</dbReference>
<dbReference type="InterPro" id="IPR039422">
    <property type="entry name" value="MarR/SlyA-like"/>
</dbReference>
<keyword evidence="3" id="KW-1185">Reference proteome</keyword>
<accession>C7QG12</accession>
<organism evidence="2 3">
    <name type="scientific">Catenulispora acidiphila (strain DSM 44928 / JCM 14897 / NBRC 102108 / NRRL B-24433 / ID139908)</name>
    <dbReference type="NCBI Taxonomy" id="479433"/>
    <lineage>
        <taxon>Bacteria</taxon>
        <taxon>Bacillati</taxon>
        <taxon>Actinomycetota</taxon>
        <taxon>Actinomycetes</taxon>
        <taxon>Catenulisporales</taxon>
        <taxon>Catenulisporaceae</taxon>
        <taxon>Catenulispora</taxon>
    </lineage>
</organism>
<feature type="domain" description="HTH marR-type" evidence="1">
    <location>
        <begin position="17"/>
        <end position="158"/>
    </location>
</feature>
<evidence type="ECO:0000313" key="3">
    <source>
        <dbReference type="Proteomes" id="UP000000851"/>
    </source>
</evidence>
<gene>
    <name evidence="2" type="ordered locus">Caci_2070</name>
</gene>
<dbReference type="EMBL" id="CP001700">
    <property type="protein sequence ID" value="ACU70989.1"/>
    <property type="molecule type" value="Genomic_DNA"/>
</dbReference>
<dbReference type="HOGENOM" id="CLU_083287_2_6_11"/>
<reference evidence="2 3" key="1">
    <citation type="journal article" date="2009" name="Stand. Genomic Sci.">
        <title>Complete genome sequence of Catenulispora acidiphila type strain (ID 139908).</title>
        <authorList>
            <person name="Copeland A."/>
            <person name="Lapidus A."/>
            <person name="Glavina Del Rio T."/>
            <person name="Nolan M."/>
            <person name="Lucas S."/>
            <person name="Chen F."/>
            <person name="Tice H."/>
            <person name="Cheng J.F."/>
            <person name="Bruce D."/>
            <person name="Goodwin L."/>
            <person name="Pitluck S."/>
            <person name="Mikhailova N."/>
            <person name="Pati A."/>
            <person name="Ivanova N."/>
            <person name="Mavromatis K."/>
            <person name="Chen A."/>
            <person name="Palaniappan K."/>
            <person name="Chain P."/>
            <person name="Land M."/>
            <person name="Hauser L."/>
            <person name="Chang Y.J."/>
            <person name="Jeffries C.D."/>
            <person name="Chertkov O."/>
            <person name="Brettin T."/>
            <person name="Detter J.C."/>
            <person name="Han C."/>
            <person name="Ali Z."/>
            <person name="Tindall B.J."/>
            <person name="Goker M."/>
            <person name="Bristow J."/>
            <person name="Eisen J.A."/>
            <person name="Markowitz V."/>
            <person name="Hugenholtz P."/>
            <person name="Kyrpides N.C."/>
            <person name="Klenk H.P."/>
        </authorList>
    </citation>
    <scope>NUCLEOTIDE SEQUENCE [LARGE SCALE GENOMIC DNA]</scope>
    <source>
        <strain evidence="3">DSM 44928 / JCM 14897 / NBRC 102108 / NRRL B-24433 / ID139908</strain>
    </source>
</reference>
<dbReference type="Gene3D" id="1.10.10.10">
    <property type="entry name" value="Winged helix-like DNA-binding domain superfamily/Winged helix DNA-binding domain"/>
    <property type="match status" value="1"/>
</dbReference>
<dbReference type="InterPro" id="IPR036390">
    <property type="entry name" value="WH_DNA-bd_sf"/>
</dbReference>
<evidence type="ECO:0000313" key="2">
    <source>
        <dbReference type="EMBL" id="ACU70989.1"/>
    </source>
</evidence>
<dbReference type="Pfam" id="PF12802">
    <property type="entry name" value="MarR_2"/>
    <property type="match status" value="1"/>
</dbReference>
<dbReference type="PANTHER" id="PTHR33164">
    <property type="entry name" value="TRANSCRIPTIONAL REGULATOR, MARR FAMILY"/>
    <property type="match status" value="1"/>
</dbReference>
<sequence length="163" mass="17332">MYEKLYAVASTSATGALAGFFDDLVRCETRLYNAVNDKLRAEHGIVASQFEMLRYLRAHPKSRVADIATAFAIGIGAASKGVDRHEAQGWVVRLPNPADRRSSLISLTDAGAALVADAEQTFHGHLEELITATLGAEQVGAVGMALATLRQALEEARVGVPVG</sequence>
<dbReference type="InterPro" id="IPR036388">
    <property type="entry name" value="WH-like_DNA-bd_sf"/>
</dbReference>
<dbReference type="PRINTS" id="PR00598">
    <property type="entry name" value="HTHMARR"/>
</dbReference>